<dbReference type="STRING" id="1941349.STSP1_00346"/>
<proteinExistence type="predicted"/>
<accession>A0A1W6LJM3</accession>
<evidence type="ECO:0000313" key="1">
    <source>
        <dbReference type="EMBL" id="ARN55977.1"/>
    </source>
</evidence>
<dbReference type="EMBL" id="CP021023">
    <property type="protein sequence ID" value="ARN55977.1"/>
    <property type="molecule type" value="Genomic_DNA"/>
</dbReference>
<dbReference type="AlphaFoldDB" id="A0A1W6LJM3"/>
<keyword evidence="2" id="KW-1185">Reference proteome</keyword>
<dbReference type="NCBIfam" id="NF038001">
    <property type="entry name" value="HYExAFE"/>
    <property type="match status" value="1"/>
</dbReference>
<sequence>MEDRYKNIYESVFSYWLKEKGLCFEYIPQAGKTSLKRFDFLVSFPDFSAAVELKGRTVRTRTNITCSSFQNWITSGDSDFISKAKNEGFLPLFVFAYRLDNPYCMCEYDIDYTLGEDRFIFRAVEAERYLKNAKLRSPKWHTICLSSKIFEKLSVPAASLLKRKIFT</sequence>
<name>A0A1W6LJM3_9BACT</name>
<organism evidence="1 2">
    <name type="scientific">Sedimentisphaera salicampi</name>
    <dbReference type="NCBI Taxonomy" id="1941349"/>
    <lineage>
        <taxon>Bacteria</taxon>
        <taxon>Pseudomonadati</taxon>
        <taxon>Planctomycetota</taxon>
        <taxon>Phycisphaerae</taxon>
        <taxon>Sedimentisphaerales</taxon>
        <taxon>Sedimentisphaeraceae</taxon>
        <taxon>Sedimentisphaera</taxon>
    </lineage>
</organism>
<dbReference type="RefSeq" id="WP_085754696.1">
    <property type="nucleotide sequence ID" value="NZ_CP021023.1"/>
</dbReference>
<dbReference type="KEGG" id="pbp:STSP1_00346"/>
<protein>
    <submittedName>
        <fullName evidence="1">Uncharacterized protein</fullName>
    </submittedName>
</protein>
<dbReference type="InterPro" id="IPR049797">
    <property type="entry name" value="HYExAFE"/>
</dbReference>
<gene>
    <name evidence="1" type="ORF">STSP1_00346</name>
</gene>
<evidence type="ECO:0000313" key="2">
    <source>
        <dbReference type="Proteomes" id="UP000193334"/>
    </source>
</evidence>
<dbReference type="Proteomes" id="UP000193334">
    <property type="component" value="Chromosome"/>
</dbReference>
<reference evidence="2" key="1">
    <citation type="submission" date="2017-04" db="EMBL/GenBank/DDBJ databases">
        <title>Comparative genomics and description of representatives of a novel lineage of planctomycetes thriving in anoxic sediments.</title>
        <authorList>
            <person name="Spring S."/>
            <person name="Bunk B."/>
            <person name="Sproer C."/>
        </authorList>
    </citation>
    <scope>NUCLEOTIDE SEQUENCE [LARGE SCALE GENOMIC DNA]</scope>
    <source>
        <strain evidence="2">ST-PulAB-D4</strain>
    </source>
</reference>